<organism evidence="2 3">
    <name type="scientific">Lophiostoma macrostomum CBS 122681</name>
    <dbReference type="NCBI Taxonomy" id="1314788"/>
    <lineage>
        <taxon>Eukaryota</taxon>
        <taxon>Fungi</taxon>
        <taxon>Dikarya</taxon>
        <taxon>Ascomycota</taxon>
        <taxon>Pezizomycotina</taxon>
        <taxon>Dothideomycetes</taxon>
        <taxon>Pleosporomycetidae</taxon>
        <taxon>Pleosporales</taxon>
        <taxon>Lophiostomataceae</taxon>
        <taxon>Lophiostoma</taxon>
    </lineage>
</organism>
<feature type="compositionally biased region" description="Polar residues" evidence="1">
    <location>
        <begin position="44"/>
        <end position="65"/>
    </location>
</feature>
<feature type="region of interest" description="Disordered" evidence="1">
    <location>
        <begin position="1"/>
        <end position="70"/>
    </location>
</feature>
<dbReference type="AlphaFoldDB" id="A0A6A6SX19"/>
<gene>
    <name evidence="2" type="ORF">K491DRAFT_695845</name>
</gene>
<dbReference type="Proteomes" id="UP000799324">
    <property type="component" value="Unassembled WGS sequence"/>
</dbReference>
<accession>A0A6A6SX19</accession>
<proteinExistence type="predicted"/>
<keyword evidence="3" id="KW-1185">Reference proteome</keyword>
<dbReference type="EMBL" id="MU004409">
    <property type="protein sequence ID" value="KAF2652110.1"/>
    <property type="molecule type" value="Genomic_DNA"/>
</dbReference>
<protein>
    <submittedName>
        <fullName evidence="2">Uncharacterized protein</fullName>
    </submittedName>
</protein>
<feature type="region of interest" description="Disordered" evidence="1">
    <location>
        <begin position="105"/>
        <end position="125"/>
    </location>
</feature>
<name>A0A6A6SX19_9PLEO</name>
<reference evidence="2" key="1">
    <citation type="journal article" date="2020" name="Stud. Mycol.">
        <title>101 Dothideomycetes genomes: a test case for predicting lifestyles and emergence of pathogens.</title>
        <authorList>
            <person name="Haridas S."/>
            <person name="Albert R."/>
            <person name="Binder M."/>
            <person name="Bloem J."/>
            <person name="Labutti K."/>
            <person name="Salamov A."/>
            <person name="Andreopoulos B."/>
            <person name="Baker S."/>
            <person name="Barry K."/>
            <person name="Bills G."/>
            <person name="Bluhm B."/>
            <person name="Cannon C."/>
            <person name="Castanera R."/>
            <person name="Culley D."/>
            <person name="Daum C."/>
            <person name="Ezra D."/>
            <person name="Gonzalez J."/>
            <person name="Henrissat B."/>
            <person name="Kuo A."/>
            <person name="Liang C."/>
            <person name="Lipzen A."/>
            <person name="Lutzoni F."/>
            <person name="Magnuson J."/>
            <person name="Mondo S."/>
            <person name="Nolan M."/>
            <person name="Ohm R."/>
            <person name="Pangilinan J."/>
            <person name="Park H.-J."/>
            <person name="Ramirez L."/>
            <person name="Alfaro M."/>
            <person name="Sun H."/>
            <person name="Tritt A."/>
            <person name="Yoshinaga Y."/>
            <person name="Zwiers L.-H."/>
            <person name="Turgeon B."/>
            <person name="Goodwin S."/>
            <person name="Spatafora J."/>
            <person name="Crous P."/>
            <person name="Grigoriev I."/>
        </authorList>
    </citation>
    <scope>NUCLEOTIDE SEQUENCE</scope>
    <source>
        <strain evidence="2">CBS 122681</strain>
    </source>
</reference>
<feature type="compositionally biased region" description="Polar residues" evidence="1">
    <location>
        <begin position="1"/>
        <end position="20"/>
    </location>
</feature>
<evidence type="ECO:0000256" key="1">
    <source>
        <dbReference type="SAM" id="MobiDB-lite"/>
    </source>
</evidence>
<feature type="compositionally biased region" description="Basic and acidic residues" evidence="1">
    <location>
        <begin position="28"/>
        <end position="38"/>
    </location>
</feature>
<evidence type="ECO:0000313" key="3">
    <source>
        <dbReference type="Proteomes" id="UP000799324"/>
    </source>
</evidence>
<evidence type="ECO:0000313" key="2">
    <source>
        <dbReference type="EMBL" id="KAF2652110.1"/>
    </source>
</evidence>
<sequence length="125" mass="12901">MQSSKEGINTGKDGNTTDDSAGQIKGKGRSEAHQDTETAARPSIFSSLNDSSNGSGPTTRASSGHSADITGEQFTKASAIMIGAAGHHLSPSGATALALMANIIDDKEAPDQEKEQTRTSEKSRP</sequence>